<protein>
    <submittedName>
        <fullName evidence="1">Uncharacterized protein</fullName>
    </submittedName>
</protein>
<dbReference type="Proteomes" id="UP000237921">
    <property type="component" value="Chromosome"/>
</dbReference>
<accession>A0A334JBF8</accession>
<reference evidence="2 3" key="1">
    <citation type="submission" date="2014-04" db="EMBL/GenBank/DDBJ databases">
        <title>The Genome Sequence of Acinetobacter baumanii BIDMC 57.</title>
        <authorList>
            <consortium name="The Broad Institute Genomics Platform"/>
            <consortium name="The Broad Institute Genome Sequencing Center for Infectious Disease"/>
            <person name="Murphy C."/>
            <person name="Cosimi L."/>
            <person name="Cerqueira G."/>
            <person name="Feldgarden M."/>
            <person name="Earl A."/>
            <person name="Spencer M.D."/>
            <person name="Fodor A."/>
            <person name="Sautter R.L."/>
            <person name="Hung D."/>
            <person name="Onderdonk A.B."/>
            <person name="Ernst C."/>
            <person name="Delaney M."/>
            <person name="DuBois A."/>
            <person name="Young S.K."/>
            <person name="Zeng Q."/>
            <person name="Gargeya S."/>
            <person name="Abouelleil A."/>
            <person name="Alvarado L."/>
            <person name="Chapman S.B."/>
            <person name="Gainer-Dewar J."/>
            <person name="Goldberg J."/>
            <person name="Griggs A."/>
            <person name="Gujja S."/>
            <person name="Hansen M."/>
            <person name="Howarth C."/>
            <person name="Imamovic A."/>
            <person name="Larimer J."/>
            <person name="Pearson M."/>
            <person name="Poon T.W."/>
            <person name="Priest M."/>
            <person name="Roberts A."/>
            <person name="Saif S."/>
            <person name="Shea T."/>
            <person name="Sykes S."/>
            <person name="Wortman J."/>
            <person name="Nusbaum C."/>
            <person name="Birren B."/>
        </authorList>
    </citation>
    <scope>NUCLEOTIDE SEQUENCE [LARGE SCALE GENOMIC DNA]</scope>
    <source>
        <strain evidence="2 3">BIDMC 57</strain>
    </source>
</reference>
<proteinExistence type="predicted"/>
<evidence type="ECO:0000313" key="4">
    <source>
        <dbReference type="Proteomes" id="UP000237921"/>
    </source>
</evidence>
<name>A0A1V0YQJ7_ACINO</name>
<dbReference type="RefSeq" id="WP_017398136.1">
    <property type="nucleotide sequence ID" value="NZ_BBTJ01000003.1"/>
</dbReference>
<accession>A0A1V0YQJ7</accession>
<reference evidence="4" key="2">
    <citation type="submission" date="2017-12" db="EMBL/GenBank/DDBJ databases">
        <title>FDA dAtabase for Regulatory Grade micrObial Sequences (FDA-ARGOS): Supporting development and validation of Infectious Disease Dx tests.</title>
        <authorList>
            <person name="Hoffmann M."/>
            <person name="Allard M."/>
            <person name="Evans P."/>
            <person name="Brown E."/>
            <person name="Tallon L."/>
            <person name="Sadzewicz L."/>
            <person name="Sengamalay N."/>
            <person name="Ott S."/>
            <person name="Godinez A."/>
            <person name="Nagaraj S."/>
            <person name="Vavikolanu K."/>
            <person name="Aluvathingal J."/>
            <person name="Nadendla S."/>
            <person name="Sichtig H."/>
        </authorList>
    </citation>
    <scope>NUCLEOTIDE SEQUENCE [LARGE SCALE GENOMIC DNA]</scope>
    <source>
        <strain evidence="4">FDAARGOS_129</strain>
    </source>
</reference>
<evidence type="ECO:0000313" key="1">
    <source>
        <dbReference type="EMBL" id="AVF43397.1"/>
    </source>
</evidence>
<dbReference type="AlphaFoldDB" id="A0A1V0YQJ7"/>
<reference evidence="1" key="3">
    <citation type="submission" date="2017-12" db="EMBL/GenBank/DDBJ databases">
        <title>FDA dAtabase for Regulatory Grade micrObial Sequences (FDA-ARGOS): Supporting development and validation of Infectious Disease Dx tests.</title>
        <authorList>
            <person name="Campos J."/>
            <person name="Goldberg B."/>
            <person name="Tallon L."/>
            <person name="Sadzewicz L."/>
            <person name="Sengamalay N."/>
            <person name="Ott S."/>
            <person name="Godinez A."/>
            <person name="Nagaraj S."/>
            <person name="Vavikolanu K."/>
            <person name="Aluvathingal J."/>
            <person name="Nadendla S."/>
            <person name="Nandy P."/>
            <person name="Hobson J."/>
            <person name="Sichtig H."/>
        </authorList>
    </citation>
    <scope>NUCLEOTIDE SEQUENCE</scope>
    <source>
        <strain evidence="1">FDAARGOS_129</strain>
    </source>
</reference>
<dbReference type="EMBL" id="CP014019">
    <property type="protein sequence ID" value="AVF43397.1"/>
    <property type="molecule type" value="Genomic_DNA"/>
</dbReference>
<dbReference type="GeneID" id="92797319"/>
<dbReference type="EMBL" id="JMUI01000013">
    <property type="protein sequence ID" value="KDM54363.1"/>
    <property type="molecule type" value="Genomic_DNA"/>
</dbReference>
<sequence>MKKRLLDTATVLLDKFVNRYHDCEGFWAIGVLYTHCFSLGEFSLTFDLLNRNSFINDEFLKQVNNKFSSYLDDYLAIHKKKREDLIEAVIKIAFDKDHKISAGTLYGDYFQVRVILVDSYTRTFSRYNDGYCVAHTHWIKQRNYIDSLPIEDHPLIGNYNFSLNLSPKSLEITDVLFNIPKVL</sequence>
<dbReference type="Proteomes" id="UP000027208">
    <property type="component" value="Unassembled WGS sequence"/>
</dbReference>
<organism evidence="1 4">
    <name type="scientific">Acinetobacter nosocomialis</name>
    <dbReference type="NCBI Taxonomy" id="106654"/>
    <lineage>
        <taxon>Bacteria</taxon>
        <taxon>Pseudomonadati</taxon>
        <taxon>Pseudomonadota</taxon>
        <taxon>Gammaproteobacteria</taxon>
        <taxon>Moraxellales</taxon>
        <taxon>Moraxellaceae</taxon>
        <taxon>Acinetobacter</taxon>
        <taxon>Acinetobacter calcoaceticus/baumannii complex</taxon>
    </lineage>
</organism>
<gene>
    <name evidence="2" type="ORF">AE32_02731</name>
    <name evidence="1" type="ORF">AL533_02830</name>
</gene>
<evidence type="ECO:0000313" key="2">
    <source>
        <dbReference type="EMBL" id="KDM54363.1"/>
    </source>
</evidence>
<evidence type="ECO:0000313" key="3">
    <source>
        <dbReference type="Proteomes" id="UP000027208"/>
    </source>
</evidence>